<sequence>MPLSGIAARIHGDGPAATHARRLLREFGAATADPDGSAPELSVAVDSFPAVRDWAQSGAMALTGRAGGPPLVAPGTSAAATRAALAVFAALRHGDGAVDSALPGAEVLGERAALFGRGRNAPWSVGGAFRALPAADGHLGISLPRPDDLTLLPALIEGEPGRYPWRAVAEWARTRPAADAAARAQLLGIAAAAVADLPGRPRDEQFRQRGERAIIMRRGGFRRHRRPTPLVVDLTSLWAGPLCAHLLGMTGARIVKVESTRRPDGSRAGSRDFYDLMHAGHACVGLDLTTTDGVGTLAQLIDSADLVLEASRPRALRGLGIDAEATVDSGTSWLSITAYGRAGPWSDRVGFGDDVAAAAGAVIIDEGEALPCGDALADPVAGVHAAAAAVAVLASDRAFLVDVSMRDVLAAALRDPVEAHEVVRGPDGHWRVRTARAEFPVAAPCPRRAASAAADLGADTTAVLSRWVGG</sequence>
<evidence type="ECO:0000313" key="2">
    <source>
        <dbReference type="EMBL" id="PPJ28279.1"/>
    </source>
</evidence>
<dbReference type="PANTHER" id="PTHR48228:SF6">
    <property type="entry name" value="L-CARNITINE COA-TRANSFERASE"/>
    <property type="match status" value="1"/>
</dbReference>
<organism evidence="2 3">
    <name type="scientific">Nocardia nova</name>
    <dbReference type="NCBI Taxonomy" id="37330"/>
    <lineage>
        <taxon>Bacteria</taxon>
        <taxon>Bacillati</taxon>
        <taxon>Actinomycetota</taxon>
        <taxon>Actinomycetes</taxon>
        <taxon>Mycobacteriales</taxon>
        <taxon>Nocardiaceae</taxon>
        <taxon>Nocardia</taxon>
    </lineage>
</organism>
<proteinExistence type="predicted"/>
<dbReference type="InterPro" id="IPR003673">
    <property type="entry name" value="CoA-Trfase_fam_III"/>
</dbReference>
<evidence type="ECO:0008006" key="4">
    <source>
        <dbReference type="Google" id="ProtNLM"/>
    </source>
</evidence>
<accession>A0A2S6A6Y5</accession>
<dbReference type="InterPro" id="IPR023606">
    <property type="entry name" value="CoA-Trfase_III_dom_1_sf"/>
</dbReference>
<dbReference type="GO" id="GO:0016740">
    <property type="term" value="F:transferase activity"/>
    <property type="evidence" value="ECO:0007669"/>
    <property type="project" value="UniProtKB-KW"/>
</dbReference>
<dbReference type="EMBL" id="PSZD01000008">
    <property type="protein sequence ID" value="PPJ28279.1"/>
    <property type="molecule type" value="Genomic_DNA"/>
</dbReference>
<reference evidence="2 3" key="1">
    <citation type="submission" date="2018-02" db="EMBL/GenBank/DDBJ databases">
        <title>8 Nocardia nova and 1 Nocardia cyriacigeorgica strain used for evolution to TMP-SMX.</title>
        <authorList>
            <person name="Mehta H."/>
            <person name="Weng J."/>
            <person name="Shamoo Y."/>
        </authorList>
    </citation>
    <scope>NUCLEOTIDE SEQUENCE [LARGE SCALE GENOMIC DNA]</scope>
    <source>
        <strain evidence="2 3">BAA2227</strain>
    </source>
</reference>
<dbReference type="PANTHER" id="PTHR48228">
    <property type="entry name" value="SUCCINYL-COA--D-CITRAMALATE COA-TRANSFERASE"/>
    <property type="match status" value="1"/>
</dbReference>
<dbReference type="SUPFAM" id="SSF89796">
    <property type="entry name" value="CoA-transferase family III (CaiB/BaiF)"/>
    <property type="match status" value="2"/>
</dbReference>
<dbReference type="AlphaFoldDB" id="A0A2S6A6Y5"/>
<evidence type="ECO:0000256" key="1">
    <source>
        <dbReference type="ARBA" id="ARBA00022679"/>
    </source>
</evidence>
<dbReference type="Proteomes" id="UP000238356">
    <property type="component" value="Unassembled WGS sequence"/>
</dbReference>
<protein>
    <recommendedName>
        <fullName evidence="4">CoA transferase</fullName>
    </recommendedName>
</protein>
<keyword evidence="3" id="KW-1185">Reference proteome</keyword>
<dbReference type="Pfam" id="PF02515">
    <property type="entry name" value="CoA_transf_3"/>
    <property type="match status" value="1"/>
</dbReference>
<keyword evidence="1" id="KW-0808">Transferase</keyword>
<dbReference type="Gene3D" id="3.40.50.10540">
    <property type="entry name" value="Crotonobetainyl-coa:carnitine coa-transferase, domain 1"/>
    <property type="match status" value="1"/>
</dbReference>
<gene>
    <name evidence="2" type="ORF">C5F51_15370</name>
</gene>
<comment type="caution">
    <text evidence="2">The sequence shown here is derived from an EMBL/GenBank/DDBJ whole genome shotgun (WGS) entry which is preliminary data.</text>
</comment>
<evidence type="ECO:0000313" key="3">
    <source>
        <dbReference type="Proteomes" id="UP000238356"/>
    </source>
</evidence>
<dbReference type="InterPro" id="IPR050509">
    <property type="entry name" value="CoA-transferase_III"/>
</dbReference>
<name>A0A2S6A6Y5_9NOCA</name>